<dbReference type="Proteomes" id="UP000327013">
    <property type="component" value="Unassembled WGS sequence"/>
</dbReference>
<keyword evidence="5" id="KW-0507">mRNA processing</keyword>
<evidence type="ECO:0000313" key="11">
    <source>
        <dbReference type="Proteomes" id="UP000327013"/>
    </source>
</evidence>
<sequence length="243" mass="27257">MATEAPKRKANFDDNEDTTVKRRRSGVDDLVRTNGHQGRDESRQEGGRAGRPAYRDPFGGNDKSESNGVDKHDTPRSRQRSPPVRDKRRVARDNSPVGRRRDGQNGGQNGTRQRTPVQESYVTPLSCLKEHGLCLLFRRGHNERSGRRHSPSKKSGNNTSEDAPKSKAAAKKKGKEIAVDDDVEEDEEAALMMKVMGFSSFKTTKNTKVPGNDKNYGVRKEQKTEYRQYMNRTGGFNRPLSPG</sequence>
<gene>
    <name evidence="10" type="ORF">FH972_023509</name>
</gene>
<dbReference type="InterPro" id="IPR013957">
    <property type="entry name" value="SNRNP27"/>
</dbReference>
<dbReference type="OrthoDB" id="21368at2759"/>
<dbReference type="PANTHER" id="PTHR31077:SF1">
    <property type="entry name" value="U4_U6.U5 SMALL NUCLEAR RIBONUCLEOPROTEIN 27 KDA PROTEIN"/>
    <property type="match status" value="1"/>
</dbReference>
<accession>A0A5N6KVS0</accession>
<keyword evidence="11" id="KW-1185">Reference proteome</keyword>
<comment type="subunit">
    <text evidence="4">Part of a tri-snRNP complex.</text>
</comment>
<dbReference type="EMBL" id="VIBQ01000014">
    <property type="protein sequence ID" value="KAB8349482.1"/>
    <property type="molecule type" value="Genomic_DNA"/>
</dbReference>
<keyword evidence="6" id="KW-0508">mRNA splicing</keyword>
<protein>
    <recommendedName>
        <fullName evidence="9">U4/U6.U5 small nuclear ribonucleoprotein 27kDa protein domain-containing protein</fullName>
    </recommendedName>
</protein>
<name>A0A5N6KVS0_9ROSI</name>
<evidence type="ECO:0000256" key="7">
    <source>
        <dbReference type="ARBA" id="ARBA00023242"/>
    </source>
</evidence>
<feature type="region of interest" description="Disordered" evidence="8">
    <location>
        <begin position="1"/>
        <end position="120"/>
    </location>
</feature>
<reference evidence="10 11" key="1">
    <citation type="submission" date="2019-06" db="EMBL/GenBank/DDBJ databases">
        <title>A chromosomal-level reference genome of Carpinus fangiana (Coryloideae, Betulaceae).</title>
        <authorList>
            <person name="Yang X."/>
            <person name="Wang Z."/>
            <person name="Zhang L."/>
            <person name="Hao G."/>
            <person name="Liu J."/>
            <person name="Yang Y."/>
        </authorList>
    </citation>
    <scope>NUCLEOTIDE SEQUENCE [LARGE SCALE GENOMIC DNA]</scope>
    <source>
        <strain evidence="10">Cfa_2016G</strain>
        <tissue evidence="10">Leaf</tissue>
    </source>
</reference>
<feature type="domain" description="U4/U6.U5 small nuclear ribonucleoprotein 27kDa protein" evidence="9">
    <location>
        <begin position="188"/>
        <end position="242"/>
    </location>
</feature>
<comment type="similarity">
    <text evidence="3">Belongs to the SNUT3 family.</text>
</comment>
<evidence type="ECO:0000256" key="4">
    <source>
        <dbReference type="ARBA" id="ARBA00011825"/>
    </source>
</evidence>
<evidence type="ECO:0000256" key="3">
    <source>
        <dbReference type="ARBA" id="ARBA00008218"/>
    </source>
</evidence>
<evidence type="ECO:0000256" key="1">
    <source>
        <dbReference type="ARBA" id="ARBA00003632"/>
    </source>
</evidence>
<proteinExistence type="inferred from homology"/>
<comment type="caution">
    <text evidence="10">The sequence shown here is derived from an EMBL/GenBank/DDBJ whole genome shotgun (WGS) entry which is preliminary data.</text>
</comment>
<evidence type="ECO:0000259" key="9">
    <source>
        <dbReference type="Pfam" id="PF08648"/>
    </source>
</evidence>
<comment type="subcellular location">
    <subcellularLocation>
        <location evidence="2">Nucleus</location>
    </subcellularLocation>
</comment>
<feature type="region of interest" description="Disordered" evidence="8">
    <location>
        <begin position="139"/>
        <end position="181"/>
    </location>
</feature>
<dbReference type="Pfam" id="PF08648">
    <property type="entry name" value="SNRNP27"/>
    <property type="match status" value="1"/>
</dbReference>
<feature type="compositionally biased region" description="Basic and acidic residues" evidence="8">
    <location>
        <begin position="25"/>
        <end position="48"/>
    </location>
</feature>
<dbReference type="AlphaFoldDB" id="A0A5N6KVS0"/>
<feature type="compositionally biased region" description="Basic and acidic residues" evidence="8">
    <location>
        <begin position="62"/>
        <end position="76"/>
    </location>
</feature>
<comment type="function">
    <text evidence="1">May play a role in mRNA splicing.</text>
</comment>
<keyword evidence="7" id="KW-0539">Nucleus</keyword>
<dbReference type="GO" id="GO:0071011">
    <property type="term" value="C:precatalytic spliceosome"/>
    <property type="evidence" value="ECO:0007669"/>
    <property type="project" value="TreeGrafter"/>
</dbReference>
<dbReference type="GO" id="GO:0006397">
    <property type="term" value="P:mRNA processing"/>
    <property type="evidence" value="ECO:0007669"/>
    <property type="project" value="UniProtKB-KW"/>
</dbReference>
<evidence type="ECO:0000256" key="2">
    <source>
        <dbReference type="ARBA" id="ARBA00004123"/>
    </source>
</evidence>
<evidence type="ECO:0000313" key="10">
    <source>
        <dbReference type="EMBL" id="KAB8349482.1"/>
    </source>
</evidence>
<evidence type="ECO:0000256" key="8">
    <source>
        <dbReference type="SAM" id="MobiDB-lite"/>
    </source>
</evidence>
<dbReference type="GO" id="GO:0008380">
    <property type="term" value="P:RNA splicing"/>
    <property type="evidence" value="ECO:0007669"/>
    <property type="project" value="UniProtKB-KW"/>
</dbReference>
<feature type="compositionally biased region" description="Basic and acidic residues" evidence="8">
    <location>
        <begin position="1"/>
        <end position="12"/>
    </location>
</feature>
<evidence type="ECO:0000256" key="6">
    <source>
        <dbReference type="ARBA" id="ARBA00023187"/>
    </source>
</evidence>
<dbReference type="PANTHER" id="PTHR31077">
    <property type="entry name" value="U4/U6.U5 SMALL NUCLEAR RIBONUCLEOPROTEIN 27 KDA PROTEIN"/>
    <property type="match status" value="1"/>
</dbReference>
<organism evidence="10 11">
    <name type="scientific">Carpinus fangiana</name>
    <dbReference type="NCBI Taxonomy" id="176857"/>
    <lineage>
        <taxon>Eukaryota</taxon>
        <taxon>Viridiplantae</taxon>
        <taxon>Streptophyta</taxon>
        <taxon>Embryophyta</taxon>
        <taxon>Tracheophyta</taxon>
        <taxon>Spermatophyta</taxon>
        <taxon>Magnoliopsida</taxon>
        <taxon>eudicotyledons</taxon>
        <taxon>Gunneridae</taxon>
        <taxon>Pentapetalae</taxon>
        <taxon>rosids</taxon>
        <taxon>fabids</taxon>
        <taxon>Fagales</taxon>
        <taxon>Betulaceae</taxon>
        <taxon>Carpinus</taxon>
    </lineage>
</organism>
<evidence type="ECO:0000256" key="5">
    <source>
        <dbReference type="ARBA" id="ARBA00022664"/>
    </source>
</evidence>